<dbReference type="CDD" id="cd00051">
    <property type="entry name" value="EFh"/>
    <property type="match status" value="3"/>
</dbReference>
<feature type="domain" description="EF-hand" evidence="5">
    <location>
        <begin position="563"/>
        <end position="598"/>
    </location>
</feature>
<evidence type="ECO:0000256" key="4">
    <source>
        <dbReference type="SAM" id="MobiDB-lite"/>
    </source>
</evidence>
<accession>A0A7S0A0F1</accession>
<dbReference type="FunFam" id="1.10.238.10:FF:000003">
    <property type="entry name" value="Calmodulin A"/>
    <property type="match status" value="1"/>
</dbReference>
<dbReference type="InterPro" id="IPR018247">
    <property type="entry name" value="EF_Hand_1_Ca_BS"/>
</dbReference>
<evidence type="ECO:0000256" key="1">
    <source>
        <dbReference type="ARBA" id="ARBA00005253"/>
    </source>
</evidence>
<dbReference type="Pfam" id="PF13499">
    <property type="entry name" value="EF-hand_7"/>
    <property type="match status" value="2"/>
</dbReference>
<dbReference type="Gene3D" id="1.10.238.10">
    <property type="entry name" value="EF-hand"/>
    <property type="match status" value="4"/>
</dbReference>
<gene>
    <name evidence="6" type="ORF">PBAH0796_LOCUS5194</name>
</gene>
<dbReference type="EMBL" id="HBEG01008711">
    <property type="protein sequence ID" value="CAD8349455.1"/>
    <property type="molecule type" value="Transcribed_RNA"/>
</dbReference>
<feature type="compositionally biased region" description="Low complexity" evidence="4">
    <location>
        <begin position="30"/>
        <end position="39"/>
    </location>
</feature>
<comment type="similarity">
    <text evidence="1">Belongs to the centrin family.</text>
</comment>
<organism evidence="6">
    <name type="scientific">Pyrodinium bahamense</name>
    <dbReference type="NCBI Taxonomy" id="73915"/>
    <lineage>
        <taxon>Eukaryota</taxon>
        <taxon>Sar</taxon>
        <taxon>Alveolata</taxon>
        <taxon>Dinophyceae</taxon>
        <taxon>Gonyaulacales</taxon>
        <taxon>Pyrocystaceae</taxon>
        <taxon>Pyrodinium</taxon>
    </lineage>
</organism>
<evidence type="ECO:0000313" key="6">
    <source>
        <dbReference type="EMBL" id="CAD8349455.1"/>
    </source>
</evidence>
<dbReference type="PANTHER" id="PTHR23050">
    <property type="entry name" value="CALCIUM BINDING PROTEIN"/>
    <property type="match status" value="1"/>
</dbReference>
<proteinExistence type="inferred from homology"/>
<feature type="region of interest" description="Disordered" evidence="4">
    <location>
        <begin position="1"/>
        <end position="39"/>
    </location>
</feature>
<name>A0A7S0A0F1_9DINO</name>
<keyword evidence="2" id="KW-0677">Repeat</keyword>
<reference evidence="6" key="1">
    <citation type="submission" date="2021-01" db="EMBL/GenBank/DDBJ databases">
        <authorList>
            <person name="Corre E."/>
            <person name="Pelletier E."/>
            <person name="Niang G."/>
            <person name="Scheremetjew M."/>
            <person name="Finn R."/>
            <person name="Kale V."/>
            <person name="Holt S."/>
            <person name="Cochrane G."/>
            <person name="Meng A."/>
            <person name="Brown T."/>
            <person name="Cohen L."/>
        </authorList>
    </citation>
    <scope>NUCLEOTIDE SEQUENCE</scope>
    <source>
        <strain evidence="6">Pbaha01</strain>
    </source>
</reference>
<feature type="domain" description="EF-hand" evidence="5">
    <location>
        <begin position="205"/>
        <end position="240"/>
    </location>
</feature>
<dbReference type="InterPro" id="IPR050145">
    <property type="entry name" value="Centrin_CML-like"/>
</dbReference>
<dbReference type="InterPro" id="IPR002048">
    <property type="entry name" value="EF_hand_dom"/>
</dbReference>
<feature type="domain" description="EF-hand" evidence="5">
    <location>
        <begin position="276"/>
        <end position="311"/>
    </location>
</feature>
<evidence type="ECO:0000256" key="3">
    <source>
        <dbReference type="ARBA" id="ARBA00022837"/>
    </source>
</evidence>
<feature type="domain" description="EF-hand" evidence="5">
    <location>
        <begin position="391"/>
        <end position="426"/>
    </location>
</feature>
<dbReference type="PROSITE" id="PS50222">
    <property type="entry name" value="EF_HAND_2"/>
    <property type="match status" value="6"/>
</dbReference>
<feature type="domain" description="EF-hand" evidence="5">
    <location>
        <begin position="355"/>
        <end position="390"/>
    </location>
</feature>
<evidence type="ECO:0000256" key="2">
    <source>
        <dbReference type="ARBA" id="ARBA00022737"/>
    </source>
</evidence>
<feature type="domain" description="EF-hand" evidence="5">
    <location>
        <begin position="522"/>
        <end position="557"/>
    </location>
</feature>
<protein>
    <recommendedName>
        <fullName evidence="5">EF-hand domain-containing protein</fullName>
    </recommendedName>
</protein>
<dbReference type="InterPro" id="IPR011992">
    <property type="entry name" value="EF-hand-dom_pair"/>
</dbReference>
<evidence type="ECO:0000259" key="5">
    <source>
        <dbReference type="PROSITE" id="PS50222"/>
    </source>
</evidence>
<dbReference type="GO" id="GO:0005509">
    <property type="term" value="F:calcium ion binding"/>
    <property type="evidence" value="ECO:0007669"/>
    <property type="project" value="InterPro"/>
</dbReference>
<dbReference type="SUPFAM" id="SSF47473">
    <property type="entry name" value="EF-hand"/>
    <property type="match status" value="4"/>
</dbReference>
<keyword evidence="3" id="KW-0106">Calcium</keyword>
<dbReference type="FunFam" id="1.10.238.10:FF:000178">
    <property type="entry name" value="Calmodulin-2 A"/>
    <property type="match status" value="1"/>
</dbReference>
<dbReference type="PROSITE" id="PS00018">
    <property type="entry name" value="EF_HAND_1"/>
    <property type="match status" value="4"/>
</dbReference>
<dbReference type="SMART" id="SM00054">
    <property type="entry name" value="EFh"/>
    <property type="match status" value="10"/>
</dbReference>
<sequence>MSDTGGEKVAGPMPTGEGASPQGTAVEGESPASQSSAIQSSSTWRDALLAEDAAFGKQARDLGAIWLDTFRKIKKDNEVVREDLPRALEMAGFAKPKQEWVDEIFGKITTYSGLEVEEFVNFLRAYSAHEQRACAEAFARCENNSGTIEKKEIAPLLRSLNVEPMQHVLNEAFREVKDKDSDFCDLQEFQHLMDLILKREGFTRREYEDFMRIYRRCDRDGNGGVDTKELIGILGWLGYAVEQEQAMKFMSEVDIDGGGTMNEREFLMCMRKVREREMKRIYEIMCESDDDEDGKISGTELEKVLAGLGHQMPDRDAIQEAARDAGLHAMSMQLDLSGLWQFLTVYRQREGFNTAEAMEIKEAFERYDKDRVGEISSLEVGKLLRWLGYTLPYEVLQHFINRVDIDDSGALDLPELRKLIRMHREREQTLMQEAFRQQEAVEDGTISKEQAHAALIGLGHSDNRDEHVEEDEDEASDDLFLVSEALATVGNRVDLKTFMRIAVRASKAARKAFRKNGGFSTSQVAMMKHVFRRYDLDGSGDIDNKELIFLIEDILPEMAHDTNMRPELVRLMREADADGNGSLDFPDFLRLMRQFHELQDRERVAKEQTAIKETGFTQTEVAGFRELFIAAAGDDGSGQVSFEEVCNLIHTVTPLGDKYLHQLHAIFREVTGGCRDGKRTQQKVRQYVRRQGLLQNLRERVEAGGQKCDTPAVTKVKQESADFPEFLWLMKRLLDSDFASIRERTTNTVERSARGVAEAGQ</sequence>
<dbReference type="AlphaFoldDB" id="A0A7S0A0F1"/>
<dbReference type="GO" id="GO:0043226">
    <property type="term" value="C:organelle"/>
    <property type="evidence" value="ECO:0007669"/>
    <property type="project" value="UniProtKB-ARBA"/>
</dbReference>